<evidence type="ECO:0000256" key="3">
    <source>
        <dbReference type="ARBA" id="ARBA00023125"/>
    </source>
</evidence>
<proteinExistence type="inferred from homology"/>
<dbReference type="GO" id="GO:0003700">
    <property type="term" value="F:DNA-binding transcription factor activity"/>
    <property type="evidence" value="ECO:0007669"/>
    <property type="project" value="InterPro"/>
</dbReference>
<dbReference type="Pfam" id="PF03466">
    <property type="entry name" value="LysR_substrate"/>
    <property type="match status" value="1"/>
</dbReference>
<dbReference type="GO" id="GO:0003677">
    <property type="term" value="F:DNA binding"/>
    <property type="evidence" value="ECO:0007669"/>
    <property type="project" value="UniProtKB-KW"/>
</dbReference>
<evidence type="ECO:0000256" key="2">
    <source>
        <dbReference type="ARBA" id="ARBA00023015"/>
    </source>
</evidence>
<organism evidence="6 7">
    <name type="scientific">Microbacterium protaetiae</name>
    <dbReference type="NCBI Taxonomy" id="2509458"/>
    <lineage>
        <taxon>Bacteria</taxon>
        <taxon>Bacillati</taxon>
        <taxon>Actinomycetota</taxon>
        <taxon>Actinomycetes</taxon>
        <taxon>Micrococcales</taxon>
        <taxon>Microbacteriaceae</taxon>
        <taxon>Microbacterium</taxon>
    </lineage>
</organism>
<sequence length="296" mass="32366">MELRHLSYFATAAELGSINRAAAALHMTQPSLSRQIKELEHDVGHALFERTSSGVTPTAAGNGLLRHLKVVFAQLERMPEVLRLAEEAREPVRIGLPQGMPHDWFRTIIDALRQTLPAASLSLHEATTEDQRPLLQNGLLDFGLLHFDAPELETVLLLEQQLGLAVPAHSPLADRASLELADFDGLTVMAHAFGEVNAEETRVRAAVAASGADTTWVFRRFGEHSELIAVTSEVDAVFMTEASADRQLAGWVWVPVDALDTNGVPLVTSTWLAWTPPLRPFLERVVEVMTGASGVH</sequence>
<keyword evidence="2" id="KW-0805">Transcription regulation</keyword>
<dbReference type="OrthoDB" id="3636008at2"/>
<reference evidence="6 7" key="1">
    <citation type="submission" date="2019-01" db="EMBL/GenBank/DDBJ databases">
        <title>Genome sequencing of strain DFW100M-13.</title>
        <authorList>
            <person name="Heo J."/>
            <person name="Kim S.-J."/>
            <person name="Kim J.-S."/>
            <person name="Hong S.-B."/>
            <person name="Kwon S.-W."/>
        </authorList>
    </citation>
    <scope>NUCLEOTIDE SEQUENCE [LARGE SCALE GENOMIC DNA]</scope>
    <source>
        <strain evidence="6 7">DFW100M-13</strain>
    </source>
</reference>
<dbReference type="Proteomes" id="UP000293995">
    <property type="component" value="Chromosome"/>
</dbReference>
<evidence type="ECO:0000313" key="7">
    <source>
        <dbReference type="Proteomes" id="UP000293995"/>
    </source>
</evidence>
<dbReference type="PANTHER" id="PTHR30346:SF28">
    <property type="entry name" value="HTH-TYPE TRANSCRIPTIONAL REGULATOR CYNR"/>
    <property type="match status" value="1"/>
</dbReference>
<dbReference type="PANTHER" id="PTHR30346">
    <property type="entry name" value="TRANSCRIPTIONAL DUAL REGULATOR HCAR-RELATED"/>
    <property type="match status" value="1"/>
</dbReference>
<gene>
    <name evidence="6" type="ORF">ET475_09445</name>
</gene>
<protein>
    <submittedName>
        <fullName evidence="6">LysR family transcriptional regulator</fullName>
    </submittedName>
</protein>
<dbReference type="InterPro" id="IPR000847">
    <property type="entry name" value="LysR_HTH_N"/>
</dbReference>
<evidence type="ECO:0000256" key="1">
    <source>
        <dbReference type="ARBA" id="ARBA00009437"/>
    </source>
</evidence>
<dbReference type="InterPro" id="IPR036388">
    <property type="entry name" value="WH-like_DNA-bd_sf"/>
</dbReference>
<dbReference type="InterPro" id="IPR036390">
    <property type="entry name" value="WH_DNA-bd_sf"/>
</dbReference>
<feature type="domain" description="HTH lysR-type" evidence="5">
    <location>
        <begin position="1"/>
        <end position="58"/>
    </location>
</feature>
<evidence type="ECO:0000313" key="6">
    <source>
        <dbReference type="EMBL" id="QAY60190.1"/>
    </source>
</evidence>
<dbReference type="Gene3D" id="3.40.190.10">
    <property type="entry name" value="Periplasmic binding protein-like II"/>
    <property type="match status" value="2"/>
</dbReference>
<dbReference type="InterPro" id="IPR005119">
    <property type="entry name" value="LysR_subst-bd"/>
</dbReference>
<comment type="similarity">
    <text evidence="1">Belongs to the LysR transcriptional regulatory family.</text>
</comment>
<accession>A0A4P6ED65</accession>
<evidence type="ECO:0000256" key="4">
    <source>
        <dbReference type="ARBA" id="ARBA00023163"/>
    </source>
</evidence>
<dbReference type="PROSITE" id="PS50931">
    <property type="entry name" value="HTH_LYSR"/>
    <property type="match status" value="1"/>
</dbReference>
<dbReference type="SUPFAM" id="SSF53850">
    <property type="entry name" value="Periplasmic binding protein-like II"/>
    <property type="match status" value="1"/>
</dbReference>
<keyword evidence="7" id="KW-1185">Reference proteome</keyword>
<dbReference type="AlphaFoldDB" id="A0A4P6ED65"/>
<dbReference type="GO" id="GO:0032993">
    <property type="term" value="C:protein-DNA complex"/>
    <property type="evidence" value="ECO:0007669"/>
    <property type="project" value="TreeGrafter"/>
</dbReference>
<dbReference type="RefSeq" id="WP_129389082.1">
    <property type="nucleotide sequence ID" value="NZ_CP035494.1"/>
</dbReference>
<dbReference type="PRINTS" id="PR00039">
    <property type="entry name" value="HTHLYSR"/>
</dbReference>
<evidence type="ECO:0000259" key="5">
    <source>
        <dbReference type="PROSITE" id="PS50931"/>
    </source>
</evidence>
<dbReference type="Pfam" id="PF00126">
    <property type="entry name" value="HTH_1"/>
    <property type="match status" value="1"/>
</dbReference>
<keyword evidence="3" id="KW-0238">DNA-binding</keyword>
<dbReference type="KEGG" id="mprt:ET475_09445"/>
<keyword evidence="4" id="KW-0804">Transcription</keyword>
<dbReference type="FunFam" id="1.10.10.10:FF:000001">
    <property type="entry name" value="LysR family transcriptional regulator"/>
    <property type="match status" value="1"/>
</dbReference>
<name>A0A4P6ED65_9MICO</name>
<dbReference type="EMBL" id="CP035494">
    <property type="protein sequence ID" value="QAY60190.1"/>
    <property type="molecule type" value="Genomic_DNA"/>
</dbReference>
<dbReference type="Gene3D" id="1.10.10.10">
    <property type="entry name" value="Winged helix-like DNA-binding domain superfamily/Winged helix DNA-binding domain"/>
    <property type="match status" value="1"/>
</dbReference>
<dbReference type="SUPFAM" id="SSF46785">
    <property type="entry name" value="Winged helix' DNA-binding domain"/>
    <property type="match status" value="1"/>
</dbReference>